<evidence type="ECO:0008006" key="4">
    <source>
        <dbReference type="Google" id="ProtNLM"/>
    </source>
</evidence>
<evidence type="ECO:0000313" key="3">
    <source>
        <dbReference type="Proteomes" id="UP000323426"/>
    </source>
</evidence>
<dbReference type="Proteomes" id="UP000323426">
    <property type="component" value="Unassembled WGS sequence"/>
</dbReference>
<protein>
    <recommendedName>
        <fullName evidence="4">Rad50/SbcC-type AAA domain-containing protein</fullName>
    </recommendedName>
</protein>
<reference evidence="2 3" key="1">
    <citation type="submission" date="2019-09" db="EMBL/GenBank/DDBJ databases">
        <title>Genome sequence and assembly of Adhaeribacter sp.</title>
        <authorList>
            <person name="Chhetri G."/>
        </authorList>
    </citation>
    <scope>NUCLEOTIDE SEQUENCE [LARGE SCALE GENOMIC DNA]</scope>
    <source>
        <strain evidence="2 3">DK36</strain>
    </source>
</reference>
<gene>
    <name evidence="2" type="ORF">F0145_19960</name>
</gene>
<keyword evidence="3" id="KW-1185">Reference proteome</keyword>
<sequence length="1040" mass="120216">MKFRKIEIQAFRAYKDKEHSTFDFNYCQNKVANLVSIYAPNGFGKTSFYDAIEWCITNRIKRIDDADNLHQHIKVERTRNKNTSQESYAQDVIRNKYAPNSLEGFVKAYPVLDNIPEFSNKIGKKRSGSADYPKGELINKEYRDVLLSQDGIDAFLKSETAEERYEKFITHFDDNKLDSIYKNISELLKENDVEINEINGSIVETDLILSKEVDLEIVKKFNDVISELNAKGFSIAILPNQVNAQQLLLIGKEVESIRLNYLTGVSNKLKSSEDKKDKIKRMIFEIPEFNKNSDYILILENEKKEKEDIVSKFYELDKLGNKDRFEKGAHSSLVNEIEKLNFLVENLDFINFNNTSINSIDIEKQSCLNRLQRLNNLNLNIESSIKIFGNRLSSNLIKSNEITSKKIEIENNYISFKKSKSDSRSVLTALKALNTNQGKINKLIDLSKNRIKELASNINNIKNFSTDVKTNNENLNKLIKNIRVLKIDVFNLTDENNSIKKEVSNSSTYLESVSNLVETGKKLIEENKLQSCPLCQSDFNTFSDLLESINKNRVLDENILALNKKLADKEAELKKIQSKLESCRIEALTFLENLINEEQIVLDNLNFELLEIKNDILKAEKESITYVGVSQKFQNEFEGKELSEVVDEYLINYKILENQSIIFQQNIDKYKKLLSRTSELETVIHLDIDLLQNKKDKLLNNPILIKINNIINDLGIKILSKSELESIIKNKYFESKLLALNLKENRKQIVEVSEVLKEFNLANLEEDLIRLSEEIKIKVHEVNLFHSSLKEINETLNLSNIESELKSELNKIEKELVVYNEILDLIRQIDFFSNSIKDFISYSENANKKEILQQKLSERKNLEKELISNRNIISNTIKEMIANFFYDKLINELLNQIDPHPDYKNVKFEVDFESGKPSLNVFVSKNNIELEEISPNLYFSTAQLNILSLSIFLAKALNAKDANGKPIDCIFIDDPIQSMDSINILSIIDLLRSLIINYDKQIILSTHDENFHRLLQKKLPSDIFCSKFIELETYGKVKQP</sequence>
<comment type="caution">
    <text evidence="2">The sequence shown here is derived from an EMBL/GenBank/DDBJ whole genome shotgun (WGS) entry which is preliminary data.</text>
</comment>
<dbReference type="InterPro" id="IPR027417">
    <property type="entry name" value="P-loop_NTPase"/>
</dbReference>
<feature type="coiled-coil region" evidence="1">
    <location>
        <begin position="552"/>
        <end position="622"/>
    </location>
</feature>
<feature type="coiled-coil region" evidence="1">
    <location>
        <begin position="761"/>
        <end position="865"/>
    </location>
</feature>
<dbReference type="Gene3D" id="3.40.50.300">
    <property type="entry name" value="P-loop containing nucleotide triphosphate hydrolases"/>
    <property type="match status" value="2"/>
</dbReference>
<evidence type="ECO:0000313" key="2">
    <source>
        <dbReference type="EMBL" id="KAA5542064.1"/>
    </source>
</evidence>
<name>A0A5M6D3L1_9BACT</name>
<accession>A0A5M6D3L1</accession>
<organism evidence="2 3">
    <name type="scientific">Adhaeribacter rhizoryzae</name>
    <dbReference type="NCBI Taxonomy" id="2607907"/>
    <lineage>
        <taxon>Bacteria</taxon>
        <taxon>Pseudomonadati</taxon>
        <taxon>Bacteroidota</taxon>
        <taxon>Cytophagia</taxon>
        <taxon>Cytophagales</taxon>
        <taxon>Hymenobacteraceae</taxon>
        <taxon>Adhaeribacter</taxon>
    </lineage>
</organism>
<dbReference type="SUPFAM" id="SSF52540">
    <property type="entry name" value="P-loop containing nucleoside triphosphate hydrolases"/>
    <property type="match status" value="1"/>
</dbReference>
<dbReference type="PANTHER" id="PTHR32114">
    <property type="entry name" value="ABC TRANSPORTER ABCH.3"/>
    <property type="match status" value="1"/>
</dbReference>
<evidence type="ECO:0000256" key="1">
    <source>
        <dbReference type="SAM" id="Coils"/>
    </source>
</evidence>
<dbReference type="AlphaFoldDB" id="A0A5M6D3L1"/>
<dbReference type="PANTHER" id="PTHR32114:SF2">
    <property type="entry name" value="ABC TRANSPORTER ABCH.3"/>
    <property type="match status" value="1"/>
</dbReference>
<keyword evidence="1" id="KW-0175">Coiled coil</keyword>
<dbReference type="EMBL" id="VWSF01000019">
    <property type="protein sequence ID" value="KAA5542064.1"/>
    <property type="molecule type" value="Genomic_DNA"/>
</dbReference>
<dbReference type="RefSeq" id="WP_150091244.1">
    <property type="nucleotide sequence ID" value="NZ_VWSF01000019.1"/>
</dbReference>
<proteinExistence type="predicted"/>